<gene>
    <name evidence="1" type="ORF">JOD17_003305</name>
</gene>
<dbReference type="EMBL" id="JAFBEC010000010">
    <property type="protein sequence ID" value="MBM7634203.1"/>
    <property type="molecule type" value="Genomic_DNA"/>
</dbReference>
<organism evidence="1 2">
    <name type="scientific">Geomicrobium sediminis</name>
    <dbReference type="NCBI Taxonomy" id="1347788"/>
    <lineage>
        <taxon>Bacteria</taxon>
        <taxon>Bacillati</taxon>
        <taxon>Bacillota</taxon>
        <taxon>Bacilli</taxon>
        <taxon>Bacillales</taxon>
        <taxon>Geomicrobium</taxon>
    </lineage>
</organism>
<evidence type="ECO:0000313" key="2">
    <source>
        <dbReference type="Proteomes" id="UP000741863"/>
    </source>
</evidence>
<dbReference type="Proteomes" id="UP000741863">
    <property type="component" value="Unassembled WGS sequence"/>
</dbReference>
<reference evidence="1 2" key="1">
    <citation type="submission" date="2021-01" db="EMBL/GenBank/DDBJ databases">
        <title>Genomic Encyclopedia of Type Strains, Phase IV (KMG-IV): sequencing the most valuable type-strain genomes for metagenomic binning, comparative biology and taxonomic classification.</title>
        <authorList>
            <person name="Goeker M."/>
        </authorList>
    </citation>
    <scope>NUCLEOTIDE SEQUENCE [LARGE SCALE GENOMIC DNA]</scope>
    <source>
        <strain evidence="1 2">DSM 25540</strain>
    </source>
</reference>
<protein>
    <submittedName>
        <fullName evidence="1">Uncharacterized protein</fullName>
    </submittedName>
</protein>
<evidence type="ECO:0000313" key="1">
    <source>
        <dbReference type="EMBL" id="MBM7634203.1"/>
    </source>
</evidence>
<keyword evidence="2" id="KW-1185">Reference proteome</keyword>
<name>A0ABS2PFJ9_9BACL</name>
<dbReference type="RefSeq" id="WP_204698985.1">
    <property type="nucleotide sequence ID" value="NZ_JAFBEC010000010.1"/>
</dbReference>
<proteinExistence type="predicted"/>
<accession>A0ABS2PFJ9</accession>
<sequence length="117" mass="12894">MKATSSLINLTSHHVHLVGSHREQIIIKPSGYVARCTISETFTDEWMHNQPVKTKRVVYGSAPLPPMIPGIRYIVSAMTAMYADDSRTDLLVPSGVVERNGSKQAYSFAVQGGEQYA</sequence>
<comment type="caution">
    <text evidence="1">The sequence shown here is derived from an EMBL/GenBank/DDBJ whole genome shotgun (WGS) entry which is preliminary data.</text>
</comment>